<organism evidence="1 2">
    <name type="scientific">Ophiocordyceps australis</name>
    <dbReference type="NCBI Taxonomy" id="1399860"/>
    <lineage>
        <taxon>Eukaryota</taxon>
        <taxon>Fungi</taxon>
        <taxon>Dikarya</taxon>
        <taxon>Ascomycota</taxon>
        <taxon>Pezizomycotina</taxon>
        <taxon>Sordariomycetes</taxon>
        <taxon>Hypocreomycetidae</taxon>
        <taxon>Hypocreales</taxon>
        <taxon>Ophiocordycipitaceae</taxon>
        <taxon>Ophiocordyceps</taxon>
    </lineage>
</organism>
<reference evidence="1 2" key="1">
    <citation type="submission" date="2017-06" db="EMBL/GenBank/DDBJ databases">
        <title>Ant-infecting Ophiocordyceps genomes reveal a high diversity of potential behavioral manipulation genes and a possible major role for enterotoxins.</title>
        <authorList>
            <person name="De Bekker C."/>
            <person name="Evans H.C."/>
            <person name="Brachmann A."/>
            <person name="Hughes D.P."/>
        </authorList>
    </citation>
    <scope>NUCLEOTIDE SEQUENCE [LARGE SCALE GENOMIC DNA]</scope>
    <source>
        <strain evidence="1 2">1348a</strain>
    </source>
</reference>
<dbReference type="AlphaFoldDB" id="A0A2C5YT46"/>
<protein>
    <submittedName>
        <fullName evidence="1">Uncharacterized protein</fullName>
    </submittedName>
</protein>
<sequence length="209" mass="23337">MGPRCSRIRLPSTGSWAATRLWCRAVWWARAAAQEFTRIFRRRQASSSVGGKSHTLSYLLENCLLGSEANVLPRPLTGIVFHYDSFISDTAGSPCEAAYLSSHKDITVRNKCDANQTSWSKNCVSTKRMLDLMAVSSSQLCFHVVTRKLRDLRVVQQTKNCSFNYTVFKQALDLAELTVAQSNPLQHESFMVTRQVQEQGLSPTGATGQ</sequence>
<dbReference type="EMBL" id="NJEU01000743">
    <property type="protein sequence ID" value="PHH70906.1"/>
    <property type="molecule type" value="Genomic_DNA"/>
</dbReference>
<evidence type="ECO:0000313" key="1">
    <source>
        <dbReference type="EMBL" id="PHH70906.1"/>
    </source>
</evidence>
<name>A0A2C5YT46_9HYPO</name>
<accession>A0A2C5YT46</accession>
<proteinExistence type="predicted"/>
<comment type="caution">
    <text evidence="1">The sequence shown here is derived from an EMBL/GenBank/DDBJ whole genome shotgun (WGS) entry which is preliminary data.</text>
</comment>
<evidence type="ECO:0000313" key="2">
    <source>
        <dbReference type="Proteomes" id="UP000224854"/>
    </source>
</evidence>
<dbReference type="OrthoDB" id="2316594at2759"/>
<keyword evidence="2" id="KW-1185">Reference proteome</keyword>
<dbReference type="Proteomes" id="UP000224854">
    <property type="component" value="Unassembled WGS sequence"/>
</dbReference>
<gene>
    <name evidence="1" type="ORF">CDD82_6856</name>
</gene>